<dbReference type="Proteomes" id="UP000324611">
    <property type="component" value="Unassembled WGS sequence"/>
</dbReference>
<keyword evidence="2" id="KW-1185">Reference proteome</keyword>
<name>A0A5B2VW94_9BACT</name>
<gene>
    <name evidence="1" type="ORF">F0L74_10090</name>
</gene>
<dbReference type="RefSeq" id="WP_149837743.1">
    <property type="nucleotide sequence ID" value="NZ_VUOC01000002.1"/>
</dbReference>
<dbReference type="EMBL" id="VUOC01000002">
    <property type="protein sequence ID" value="KAA2242868.1"/>
    <property type="molecule type" value="Genomic_DNA"/>
</dbReference>
<evidence type="ECO:0000313" key="2">
    <source>
        <dbReference type="Proteomes" id="UP000324611"/>
    </source>
</evidence>
<accession>A0A5B2VW94</accession>
<evidence type="ECO:0000313" key="1">
    <source>
        <dbReference type="EMBL" id="KAA2242868.1"/>
    </source>
</evidence>
<proteinExistence type="predicted"/>
<sequence length="105" mass="11574">MNLNLPVVIAGAGLAAMLFSCKTPQKDMGCRFEGEVVDMTGLDGCGLMIQLNDKDHSKLQVAEITDSSFHLKAGQKIRFNYTELHDRASICMAGKIVRIDCIKER</sequence>
<dbReference type="AlphaFoldDB" id="A0A5B2VW94"/>
<comment type="caution">
    <text evidence="1">The sequence shown here is derived from an EMBL/GenBank/DDBJ whole genome shotgun (WGS) entry which is preliminary data.</text>
</comment>
<reference evidence="1 2" key="1">
    <citation type="submission" date="2019-09" db="EMBL/GenBank/DDBJ databases">
        <title>Chitinophaga ginsengihumi sp. nov., isolated from soil of ginseng rhizosphere.</title>
        <authorList>
            <person name="Lee J."/>
        </authorList>
    </citation>
    <scope>NUCLEOTIDE SEQUENCE [LARGE SCALE GENOMIC DNA]</scope>
    <source>
        <strain evidence="1 2">BN140078</strain>
    </source>
</reference>
<organism evidence="1 2">
    <name type="scientific">Chitinophaga agrisoli</name>
    <dbReference type="NCBI Taxonomy" id="2607653"/>
    <lineage>
        <taxon>Bacteria</taxon>
        <taxon>Pseudomonadati</taxon>
        <taxon>Bacteroidota</taxon>
        <taxon>Chitinophagia</taxon>
        <taxon>Chitinophagales</taxon>
        <taxon>Chitinophagaceae</taxon>
        <taxon>Chitinophaga</taxon>
    </lineage>
</organism>
<protein>
    <submittedName>
        <fullName evidence="1">Uncharacterized protein</fullName>
    </submittedName>
</protein>
<reference evidence="1 2" key="2">
    <citation type="submission" date="2019-09" db="EMBL/GenBank/DDBJ databases">
        <authorList>
            <person name="Jin C."/>
        </authorList>
    </citation>
    <scope>NUCLEOTIDE SEQUENCE [LARGE SCALE GENOMIC DNA]</scope>
    <source>
        <strain evidence="1 2">BN140078</strain>
    </source>
</reference>